<sequence length="810" mass="89019">MTIVDDLGSPGQPEGPPPEPPAAHVPPAERVEPRRKKMALWDRGKLLLLFVLAFLVIVWSQVADNPLITFADAFRIETVESQWLLWLAGLELLRQLHYLVSERWSAYHVFWTRKVFGGTDRALKRRFSDWTRFRLARVLKWAALIVLVALVAGAALGTSPFLAIFQAPALIWQALPFIFQLAFAFFFIAFQFIGLFWLLSRGGVDTYYPDDIKTRFSDVWGQDHVVQRIRENIMFLEKPDEIEAKGGYVPGGLLLWGPPGTGKTLMAEAVAGETGKPYVFVDPGAFINMFMGVGILKVKSLFRKLRKLSLRYGGVIVFFDEADALGNRGTLASIGPGGGGGRGFGPAPFHGTGCHGFSYLSRDTRSMLFRESLRTELASAPPVEERRSRFVMGGAMNGGGGGGMGTLQALLTELSGLKKPRGLLNRWGRRALGMRPKPPPKYRILVMMATNMPESLDEALLRPGRIDRIYRVGYPSKAGRIRTYQGYLDRVPHEITDEHLDKLATITPYATGATIKDLVNEALITAIRDGREVITYRDLMKAKQLKELGPPEDVEYIERERHAVAVHEGCHAVVAFRVREHMEIDLATIEKGSDYLGMVASIPPEDQFTRWRSEYEADILVSLASLAGERMFFDGDSSSGVSGDLESATTVASFMEGFWGMGSTVSSYSSARRLEVGAPGGGRGAPGKDGSTEEVLRRALADRIEDHLDTLLDKAAEILAENRSAVLAIAHALETHKTLTGEDVEAVLTGRQGPTIDGRIYADPDFLAQLEEYHAAAAGAHRAHAPVRLALPAIRDREEGSSAAATPPPA</sequence>
<feature type="compositionally biased region" description="Pro residues" evidence="9">
    <location>
        <begin position="13"/>
        <end position="24"/>
    </location>
</feature>
<comment type="caution">
    <text evidence="12">The sequence shown here is derived from an EMBL/GenBank/DDBJ whole genome shotgun (WGS) entry which is preliminary data.</text>
</comment>
<feature type="domain" description="AAA+ ATPase" evidence="11">
    <location>
        <begin position="249"/>
        <end position="476"/>
    </location>
</feature>
<dbReference type="Gene3D" id="1.10.8.60">
    <property type="match status" value="1"/>
</dbReference>
<dbReference type="Pfam" id="PF00004">
    <property type="entry name" value="AAA"/>
    <property type="match status" value="2"/>
</dbReference>
<comment type="similarity">
    <text evidence="8">Belongs to the AAA ATPase family.</text>
</comment>
<dbReference type="InterPro" id="IPR003593">
    <property type="entry name" value="AAA+_ATPase"/>
</dbReference>
<dbReference type="Proteomes" id="UP001500325">
    <property type="component" value="Unassembled WGS sequence"/>
</dbReference>
<protein>
    <submittedName>
        <fullName evidence="12">AAA family ATPase</fullName>
    </submittedName>
</protein>
<keyword evidence="5" id="KW-0378">Hydrolase</keyword>
<dbReference type="InterPro" id="IPR027417">
    <property type="entry name" value="P-loop_NTPase"/>
</dbReference>
<accession>A0ABP8XTI7</accession>
<evidence type="ECO:0000256" key="7">
    <source>
        <dbReference type="ARBA" id="ARBA00023049"/>
    </source>
</evidence>
<evidence type="ECO:0000256" key="10">
    <source>
        <dbReference type="SAM" id="Phobius"/>
    </source>
</evidence>
<dbReference type="SUPFAM" id="SSF52540">
    <property type="entry name" value="P-loop containing nucleoside triphosphate hydrolases"/>
    <property type="match status" value="1"/>
</dbReference>
<gene>
    <name evidence="12" type="ORF">GCM10023215_65940</name>
</gene>
<evidence type="ECO:0000256" key="8">
    <source>
        <dbReference type="RuleBase" id="RU003651"/>
    </source>
</evidence>
<evidence type="ECO:0000313" key="12">
    <source>
        <dbReference type="EMBL" id="GAA4713739.1"/>
    </source>
</evidence>
<keyword evidence="8" id="KW-0067">ATP-binding</keyword>
<keyword evidence="7" id="KW-0482">Metalloprotease</keyword>
<dbReference type="SMART" id="SM00382">
    <property type="entry name" value="AAA"/>
    <property type="match status" value="1"/>
</dbReference>
<keyword evidence="8" id="KW-0547">Nucleotide-binding</keyword>
<proteinExistence type="inferred from homology"/>
<feature type="region of interest" description="Disordered" evidence="9">
    <location>
        <begin position="1"/>
        <end position="30"/>
    </location>
</feature>
<dbReference type="PANTHER" id="PTHR23076:SF97">
    <property type="entry name" value="ATP-DEPENDENT ZINC METALLOPROTEASE YME1L1"/>
    <property type="match status" value="1"/>
</dbReference>
<evidence type="ECO:0000313" key="13">
    <source>
        <dbReference type="Proteomes" id="UP001500325"/>
    </source>
</evidence>
<dbReference type="Pfam" id="PF01434">
    <property type="entry name" value="Peptidase_M41"/>
    <property type="match status" value="1"/>
</dbReference>
<dbReference type="RefSeq" id="WP_345384741.1">
    <property type="nucleotide sequence ID" value="NZ_BAABIC010000039.1"/>
</dbReference>
<keyword evidence="3" id="KW-0645">Protease</keyword>
<dbReference type="PANTHER" id="PTHR23076">
    <property type="entry name" value="METALLOPROTEASE M41 FTSH"/>
    <property type="match status" value="1"/>
</dbReference>
<dbReference type="InterPro" id="IPR000642">
    <property type="entry name" value="Peptidase_M41"/>
</dbReference>
<keyword evidence="4" id="KW-0479">Metal-binding</keyword>
<dbReference type="InterPro" id="IPR041569">
    <property type="entry name" value="AAA_lid_3"/>
</dbReference>
<dbReference type="InterPro" id="IPR003959">
    <property type="entry name" value="ATPase_AAA_core"/>
</dbReference>
<dbReference type="Gene3D" id="3.40.50.300">
    <property type="entry name" value="P-loop containing nucleotide triphosphate hydrolases"/>
    <property type="match status" value="1"/>
</dbReference>
<feature type="transmembrane region" description="Helical" evidence="10">
    <location>
        <begin position="44"/>
        <end position="62"/>
    </location>
</feature>
<keyword evidence="10" id="KW-0812">Transmembrane</keyword>
<comment type="cofactor">
    <cofactor evidence="1">
        <name>Zn(2+)</name>
        <dbReference type="ChEBI" id="CHEBI:29105"/>
    </cofactor>
</comment>
<evidence type="ECO:0000259" key="11">
    <source>
        <dbReference type="SMART" id="SM00382"/>
    </source>
</evidence>
<evidence type="ECO:0000256" key="5">
    <source>
        <dbReference type="ARBA" id="ARBA00022801"/>
    </source>
</evidence>
<organism evidence="12 13">
    <name type="scientific">Pseudonocardia yuanmonensis</name>
    <dbReference type="NCBI Taxonomy" id="1095914"/>
    <lineage>
        <taxon>Bacteria</taxon>
        <taxon>Bacillati</taxon>
        <taxon>Actinomycetota</taxon>
        <taxon>Actinomycetes</taxon>
        <taxon>Pseudonocardiales</taxon>
        <taxon>Pseudonocardiaceae</taxon>
        <taxon>Pseudonocardia</taxon>
    </lineage>
</organism>
<keyword evidence="10" id="KW-0472">Membrane</keyword>
<name>A0ABP8XTI7_9PSEU</name>
<dbReference type="SUPFAM" id="SSF140990">
    <property type="entry name" value="FtsH protease domain-like"/>
    <property type="match status" value="1"/>
</dbReference>
<dbReference type="Pfam" id="PF17862">
    <property type="entry name" value="AAA_lid_3"/>
    <property type="match status" value="1"/>
</dbReference>
<dbReference type="PROSITE" id="PS00674">
    <property type="entry name" value="AAA"/>
    <property type="match status" value="1"/>
</dbReference>
<feature type="transmembrane region" description="Helical" evidence="10">
    <location>
        <begin position="141"/>
        <end position="165"/>
    </location>
</feature>
<evidence type="ECO:0000256" key="2">
    <source>
        <dbReference type="ARBA" id="ARBA00010044"/>
    </source>
</evidence>
<keyword evidence="10" id="KW-1133">Transmembrane helix</keyword>
<evidence type="ECO:0000256" key="6">
    <source>
        <dbReference type="ARBA" id="ARBA00022833"/>
    </source>
</evidence>
<comment type="similarity">
    <text evidence="2">In the C-terminal section; belongs to the peptidase M41 family.</text>
</comment>
<dbReference type="InterPro" id="IPR037219">
    <property type="entry name" value="Peptidase_M41-like"/>
</dbReference>
<dbReference type="Gene3D" id="1.20.58.760">
    <property type="entry name" value="Peptidase M41"/>
    <property type="match status" value="1"/>
</dbReference>
<reference evidence="13" key="1">
    <citation type="journal article" date="2019" name="Int. J. Syst. Evol. Microbiol.">
        <title>The Global Catalogue of Microorganisms (GCM) 10K type strain sequencing project: providing services to taxonomists for standard genome sequencing and annotation.</title>
        <authorList>
            <consortium name="The Broad Institute Genomics Platform"/>
            <consortium name="The Broad Institute Genome Sequencing Center for Infectious Disease"/>
            <person name="Wu L."/>
            <person name="Ma J."/>
        </authorList>
    </citation>
    <scope>NUCLEOTIDE SEQUENCE [LARGE SCALE GENOMIC DNA]</scope>
    <source>
        <strain evidence="13">JCM 18055</strain>
    </source>
</reference>
<dbReference type="EMBL" id="BAABIC010000039">
    <property type="protein sequence ID" value="GAA4713739.1"/>
    <property type="molecule type" value="Genomic_DNA"/>
</dbReference>
<evidence type="ECO:0000256" key="9">
    <source>
        <dbReference type="SAM" id="MobiDB-lite"/>
    </source>
</evidence>
<feature type="transmembrane region" description="Helical" evidence="10">
    <location>
        <begin position="177"/>
        <end position="199"/>
    </location>
</feature>
<dbReference type="InterPro" id="IPR003960">
    <property type="entry name" value="ATPase_AAA_CS"/>
</dbReference>
<keyword evidence="6" id="KW-0862">Zinc</keyword>
<keyword evidence="13" id="KW-1185">Reference proteome</keyword>
<evidence type="ECO:0000256" key="3">
    <source>
        <dbReference type="ARBA" id="ARBA00022670"/>
    </source>
</evidence>
<evidence type="ECO:0000256" key="1">
    <source>
        <dbReference type="ARBA" id="ARBA00001947"/>
    </source>
</evidence>
<evidence type="ECO:0000256" key="4">
    <source>
        <dbReference type="ARBA" id="ARBA00022723"/>
    </source>
</evidence>